<dbReference type="Pfam" id="PF00990">
    <property type="entry name" value="GGDEF"/>
    <property type="match status" value="1"/>
</dbReference>
<dbReference type="PANTHER" id="PTHR45138:SF9">
    <property type="entry name" value="DIGUANYLATE CYCLASE DGCM-RELATED"/>
    <property type="match status" value="1"/>
</dbReference>
<dbReference type="CDD" id="cd17538">
    <property type="entry name" value="REC_D1_PleD-like"/>
    <property type="match status" value="1"/>
</dbReference>
<dbReference type="InterPro" id="IPR011006">
    <property type="entry name" value="CheY-like_superfamily"/>
</dbReference>
<dbReference type="PATRIC" id="fig|443610.3.peg.1026"/>
<dbReference type="PROSITE" id="PS50110">
    <property type="entry name" value="RESPONSE_REGULATORY"/>
    <property type="match status" value="2"/>
</dbReference>
<dbReference type="Gene3D" id="3.40.50.2300">
    <property type="match status" value="2"/>
</dbReference>
<sequence>MTVRVLIVDDIPTNLRLLQARLEAEYFDVVTATTGPEAIEACERSDIDIVLLDVMMPDMDGFEVCRRLKASPKTHHVPVLMITALDQPSDRVRGLEVGADDFLTKPVDDVQMLARVKSLARLKSLTDELRARALTGQQIATEDAMRAMDAITTNGGSVLIVDSDMRHAARVKGYLEKDHSVDVLTNPADAVFQVTGGRYELALVSMALEDFDPLRVCSQIRTLDHSRNLPIILMADEADRPKVVRALDLGINDFISRPIERNELAARVRTQIRRHRYATELRESVNNTMAMAVTDELTGLYNRRYFDRHLTVMLGKAQAQDRDLAVMLLDVDHFKAVNDTHGHDVGDAVLKELAQRLRRNIRGVDLACRFGGEEFVVLMPDTDHKQAESVAERVRTAMAERAFEVGSALKLSLTVSVGVSLNEHDRDTPEALLKRADIALYRAKREGRNRVVFDAA</sequence>
<dbReference type="FunFam" id="3.40.50.2300:FF:000574">
    <property type="entry name" value="Response regulator PleD"/>
    <property type="match status" value="1"/>
</dbReference>
<protein>
    <recommendedName>
        <fullName evidence="1">diguanylate cyclase</fullName>
        <ecNumber evidence="1">2.7.7.65</ecNumber>
    </recommendedName>
</protein>
<dbReference type="PANTHER" id="PTHR45138">
    <property type="entry name" value="REGULATORY COMPONENTS OF SENSORY TRANSDUCTION SYSTEM"/>
    <property type="match status" value="1"/>
</dbReference>
<dbReference type="NCBIfam" id="TIGR00254">
    <property type="entry name" value="GGDEF"/>
    <property type="match status" value="1"/>
</dbReference>
<dbReference type="GO" id="GO:1902201">
    <property type="term" value="P:negative regulation of bacterial-type flagellum-dependent cell motility"/>
    <property type="evidence" value="ECO:0007669"/>
    <property type="project" value="TreeGrafter"/>
</dbReference>
<feature type="domain" description="Response regulatory" evidence="4">
    <location>
        <begin position="4"/>
        <end position="120"/>
    </location>
</feature>
<dbReference type="SUPFAM" id="SSF55073">
    <property type="entry name" value="Nucleotide cyclase"/>
    <property type="match status" value="1"/>
</dbReference>
<keyword evidence="7" id="KW-1185">Reference proteome</keyword>
<dbReference type="GO" id="GO:0043709">
    <property type="term" value="P:cell adhesion involved in single-species biofilm formation"/>
    <property type="evidence" value="ECO:0007669"/>
    <property type="project" value="TreeGrafter"/>
</dbReference>
<dbReference type="GO" id="GO:0000160">
    <property type="term" value="P:phosphorelay signal transduction system"/>
    <property type="evidence" value="ECO:0007669"/>
    <property type="project" value="InterPro"/>
</dbReference>
<dbReference type="EMBL" id="JZEX01000121">
    <property type="protein sequence ID" value="KKB11184.1"/>
    <property type="molecule type" value="Genomic_DNA"/>
</dbReference>
<evidence type="ECO:0000259" key="4">
    <source>
        <dbReference type="PROSITE" id="PS50110"/>
    </source>
</evidence>
<dbReference type="PROSITE" id="PS50887">
    <property type="entry name" value="GGDEF"/>
    <property type="match status" value="1"/>
</dbReference>
<feature type="domain" description="Response regulatory" evidence="4">
    <location>
        <begin position="157"/>
        <end position="272"/>
    </location>
</feature>
<evidence type="ECO:0000256" key="2">
    <source>
        <dbReference type="ARBA" id="ARBA00034247"/>
    </source>
</evidence>
<dbReference type="CDD" id="cd01949">
    <property type="entry name" value="GGDEF"/>
    <property type="match status" value="1"/>
</dbReference>
<dbReference type="InterPro" id="IPR050469">
    <property type="entry name" value="Diguanylate_Cyclase"/>
</dbReference>
<dbReference type="SMART" id="SM00267">
    <property type="entry name" value="GGDEF"/>
    <property type="match status" value="1"/>
</dbReference>
<dbReference type="Gene3D" id="3.30.70.270">
    <property type="match status" value="1"/>
</dbReference>
<evidence type="ECO:0000313" key="7">
    <source>
        <dbReference type="Proteomes" id="UP000033632"/>
    </source>
</evidence>
<organism evidence="6 7">
    <name type="scientific">Devosia geojensis</name>
    <dbReference type="NCBI Taxonomy" id="443610"/>
    <lineage>
        <taxon>Bacteria</taxon>
        <taxon>Pseudomonadati</taxon>
        <taxon>Pseudomonadota</taxon>
        <taxon>Alphaproteobacteria</taxon>
        <taxon>Hyphomicrobiales</taxon>
        <taxon>Devosiaceae</taxon>
        <taxon>Devosia</taxon>
    </lineage>
</organism>
<reference evidence="6 7" key="1">
    <citation type="submission" date="2015-03" db="EMBL/GenBank/DDBJ databases">
        <authorList>
            <person name="Hassan Y.I."/>
            <person name="Lepp D."/>
            <person name="Li X.-Z."/>
            <person name="Zhou T."/>
        </authorList>
    </citation>
    <scope>NUCLEOTIDE SEQUENCE [LARGE SCALE GENOMIC DNA]</scope>
    <source>
        <strain evidence="6 7">BD-c194</strain>
    </source>
</reference>
<evidence type="ECO:0000256" key="3">
    <source>
        <dbReference type="PROSITE-ProRule" id="PRU00169"/>
    </source>
</evidence>
<dbReference type="InterPro" id="IPR000160">
    <property type="entry name" value="GGDEF_dom"/>
</dbReference>
<feature type="modified residue" description="4-aspartylphosphate" evidence="3">
    <location>
        <position position="53"/>
    </location>
</feature>
<dbReference type="SUPFAM" id="SSF52172">
    <property type="entry name" value="CheY-like"/>
    <property type="match status" value="2"/>
</dbReference>
<comment type="catalytic activity">
    <reaction evidence="2">
        <text>2 GTP = 3',3'-c-di-GMP + 2 diphosphate</text>
        <dbReference type="Rhea" id="RHEA:24898"/>
        <dbReference type="ChEBI" id="CHEBI:33019"/>
        <dbReference type="ChEBI" id="CHEBI:37565"/>
        <dbReference type="ChEBI" id="CHEBI:58805"/>
        <dbReference type="EC" id="2.7.7.65"/>
    </reaction>
</comment>
<comment type="caution">
    <text evidence="6">The sequence shown here is derived from an EMBL/GenBank/DDBJ whole genome shotgun (WGS) entry which is preliminary data.</text>
</comment>
<comment type="caution">
    <text evidence="3">Lacks conserved residue(s) required for the propagation of feature annotation.</text>
</comment>
<dbReference type="FunFam" id="3.30.70.270:FF:000001">
    <property type="entry name" value="Diguanylate cyclase domain protein"/>
    <property type="match status" value="1"/>
</dbReference>
<gene>
    <name evidence="6" type="primary">pleD</name>
    <name evidence="6" type="ORF">VE25_13915</name>
</gene>
<dbReference type="InterPro" id="IPR043128">
    <property type="entry name" value="Rev_trsase/Diguanyl_cyclase"/>
</dbReference>
<dbReference type="GO" id="GO:0052621">
    <property type="term" value="F:diguanylate cyclase activity"/>
    <property type="evidence" value="ECO:0007669"/>
    <property type="project" value="UniProtKB-EC"/>
</dbReference>
<dbReference type="RefSeq" id="WP_046109248.1">
    <property type="nucleotide sequence ID" value="NZ_JZEX01000121.1"/>
</dbReference>
<evidence type="ECO:0000259" key="5">
    <source>
        <dbReference type="PROSITE" id="PS50887"/>
    </source>
</evidence>
<dbReference type="EC" id="2.7.7.65" evidence="1"/>
<dbReference type="Pfam" id="PF00072">
    <property type="entry name" value="Response_reg"/>
    <property type="match status" value="2"/>
</dbReference>
<name>A0A0F5FQN3_9HYPH</name>
<dbReference type="Proteomes" id="UP000033632">
    <property type="component" value="Unassembled WGS sequence"/>
</dbReference>
<dbReference type="OrthoDB" id="9812260at2"/>
<dbReference type="STRING" id="443610.VE25_13915"/>
<dbReference type="SMART" id="SM00448">
    <property type="entry name" value="REC"/>
    <property type="match status" value="2"/>
</dbReference>
<feature type="domain" description="GGDEF" evidence="5">
    <location>
        <begin position="322"/>
        <end position="456"/>
    </location>
</feature>
<evidence type="ECO:0000256" key="1">
    <source>
        <dbReference type="ARBA" id="ARBA00012528"/>
    </source>
</evidence>
<dbReference type="AlphaFoldDB" id="A0A0F5FQN3"/>
<dbReference type="NCBIfam" id="NF007135">
    <property type="entry name" value="PRK09581.1"/>
    <property type="match status" value="1"/>
</dbReference>
<proteinExistence type="predicted"/>
<evidence type="ECO:0000313" key="6">
    <source>
        <dbReference type="EMBL" id="KKB11184.1"/>
    </source>
</evidence>
<accession>A0A0F5FQN3</accession>
<keyword evidence="3" id="KW-0597">Phosphoprotein</keyword>
<dbReference type="InterPro" id="IPR029787">
    <property type="entry name" value="Nucleotide_cyclase"/>
</dbReference>
<dbReference type="GO" id="GO:0005886">
    <property type="term" value="C:plasma membrane"/>
    <property type="evidence" value="ECO:0007669"/>
    <property type="project" value="TreeGrafter"/>
</dbReference>
<dbReference type="InterPro" id="IPR001789">
    <property type="entry name" value="Sig_transdc_resp-reg_receiver"/>
</dbReference>